<evidence type="ECO:0000313" key="3">
    <source>
        <dbReference type="Proteomes" id="UP000814243"/>
    </source>
</evidence>
<evidence type="ECO:0008006" key="4">
    <source>
        <dbReference type="Google" id="ProtNLM"/>
    </source>
</evidence>
<dbReference type="AlphaFoldDB" id="A0A922SL14"/>
<dbReference type="InterPro" id="IPR005312">
    <property type="entry name" value="DUF1759"/>
</dbReference>
<evidence type="ECO:0000313" key="2">
    <source>
        <dbReference type="EMBL" id="KAH9641401.1"/>
    </source>
</evidence>
<dbReference type="Pfam" id="PF03564">
    <property type="entry name" value="DUF1759"/>
    <property type="match status" value="1"/>
</dbReference>
<protein>
    <recommendedName>
        <fullName evidence="4">Peptidase aspartic putative domain-containing protein</fullName>
    </recommendedName>
</protein>
<comment type="caution">
    <text evidence="2">The sequence shown here is derived from an EMBL/GenBank/DDBJ whole genome shotgun (WGS) entry which is preliminary data.</text>
</comment>
<sequence length="612" mass="69981">MSTSKSTDLSTLVRQRGNIRGRLTTQTQYINTLKLVDCSSLSNAQVIEIKLHLKKCETLYKDFETFQDKIELLCDESEIQEQINTRSTIENQFITAISTLQDILEKLNPVNVKSQLPSQSNESSVKLPTIKLPVFDGSYLKWLEFRDTYLSLIHENASIQDINKFHYLRASLEGSASEVIKSLEFTSINYKIAWDLLCARYDNKRVLINSHLKSLHLINPITTESHKALRNLLDHVNKNMRALKALGIPTEYWDVHIIFIITMKLDATTNMKWEEYLSNCSDNPTLDQFYTFIRNRADVLENAVSRTTNHSESSSNSNSNNHNKKFWNNNNNNSVSKNNKSFDNLKISSPVASELDLPPNIELADPYFYCPAEVDLLLGADIFWDLVGFKRITLGVGRPVLQESQLGWLKFWEIEELNLKINIGTPEERLCESHFQENVKRLSNGRFSVKMPLKEIPEEALGDSFYLAKKHLASRGVVPQRLLVEPLWWEGPSFLKEGSSSWPQTPHSIVELPELKAYVNAAEAPENHFINFKDFSNFNRLKRIFAYVLRFISNIHNKHNKCTGTLQTVEINKALNLLIKFSQGSAIVANVNRQAITIEVSPEKLSCLQAAK</sequence>
<name>A0A922SL14_SPOEX</name>
<feature type="compositionally biased region" description="Low complexity" evidence="1">
    <location>
        <begin position="310"/>
        <end position="339"/>
    </location>
</feature>
<dbReference type="Proteomes" id="UP000814243">
    <property type="component" value="Unassembled WGS sequence"/>
</dbReference>
<proteinExistence type="predicted"/>
<evidence type="ECO:0000256" key="1">
    <source>
        <dbReference type="SAM" id="MobiDB-lite"/>
    </source>
</evidence>
<feature type="region of interest" description="Disordered" evidence="1">
    <location>
        <begin position="304"/>
        <end position="339"/>
    </location>
</feature>
<organism evidence="2 3">
    <name type="scientific">Spodoptera exigua</name>
    <name type="common">Beet armyworm</name>
    <name type="synonym">Noctua fulgens</name>
    <dbReference type="NCBI Taxonomy" id="7107"/>
    <lineage>
        <taxon>Eukaryota</taxon>
        <taxon>Metazoa</taxon>
        <taxon>Ecdysozoa</taxon>
        <taxon>Arthropoda</taxon>
        <taxon>Hexapoda</taxon>
        <taxon>Insecta</taxon>
        <taxon>Pterygota</taxon>
        <taxon>Neoptera</taxon>
        <taxon>Endopterygota</taxon>
        <taxon>Lepidoptera</taxon>
        <taxon>Glossata</taxon>
        <taxon>Ditrysia</taxon>
        <taxon>Noctuoidea</taxon>
        <taxon>Noctuidae</taxon>
        <taxon>Amphipyrinae</taxon>
        <taxon>Spodoptera</taxon>
    </lineage>
</organism>
<dbReference type="EMBL" id="JACEFF010000235">
    <property type="protein sequence ID" value="KAH9641401.1"/>
    <property type="molecule type" value="Genomic_DNA"/>
</dbReference>
<reference evidence="2" key="1">
    <citation type="journal article" date="2021" name="G3 (Bethesda)">
        <title>Genome and transcriptome analysis of the beet armyworm Spodoptera exigua reveals targets for pest control. .</title>
        <authorList>
            <person name="Simon S."/>
            <person name="Breeschoten T."/>
            <person name="Jansen H.J."/>
            <person name="Dirks R.P."/>
            <person name="Schranz M.E."/>
            <person name="Ros V.I.D."/>
        </authorList>
    </citation>
    <scope>NUCLEOTIDE SEQUENCE</scope>
    <source>
        <strain evidence="2">TB_SE_WUR_2020</strain>
    </source>
</reference>
<accession>A0A922SL14</accession>
<gene>
    <name evidence="2" type="ORF">HF086_011430</name>
</gene>
<dbReference type="PANTHER" id="PTHR47331">
    <property type="entry name" value="PHD-TYPE DOMAIN-CONTAINING PROTEIN"/>
    <property type="match status" value="1"/>
</dbReference>